<dbReference type="GO" id="GO:0004359">
    <property type="term" value="F:glutaminase activity"/>
    <property type="evidence" value="ECO:0007669"/>
    <property type="project" value="UniProtKB-EC"/>
</dbReference>
<dbReference type="PROSITE" id="PS50297">
    <property type="entry name" value="ANK_REP_REGION"/>
    <property type="match status" value="1"/>
</dbReference>
<evidence type="ECO:0000256" key="4">
    <source>
        <dbReference type="ARBA" id="ARBA00022737"/>
    </source>
</evidence>
<evidence type="ECO:0000256" key="3">
    <source>
        <dbReference type="ARBA" id="ARBA00012918"/>
    </source>
</evidence>
<feature type="binding site" evidence="8">
    <location>
        <position position="277"/>
    </location>
    <ligand>
        <name>substrate</name>
    </ligand>
</feature>
<feature type="binding site" evidence="8">
    <location>
        <position position="310"/>
    </location>
    <ligand>
        <name>substrate</name>
    </ligand>
</feature>
<evidence type="ECO:0000256" key="6">
    <source>
        <dbReference type="ARBA" id="ARBA00023043"/>
    </source>
</evidence>
<feature type="binding site" evidence="8">
    <location>
        <position position="182"/>
    </location>
    <ligand>
        <name>substrate</name>
    </ligand>
</feature>
<gene>
    <name evidence="8" type="primary">glsA</name>
    <name evidence="11" type="ORF">IW249_006386</name>
</gene>
<comment type="subunit">
    <text evidence="2 8">Homotetramer.</text>
</comment>
<dbReference type="HAMAP" id="MF_00313">
    <property type="entry name" value="Glutaminase"/>
    <property type="match status" value="1"/>
</dbReference>
<feature type="binding site" evidence="8">
    <location>
        <position position="362"/>
    </location>
    <ligand>
        <name>substrate</name>
    </ligand>
</feature>
<comment type="caution">
    <text evidence="11">The sequence shown here is derived from an EMBL/GenBank/DDBJ whole genome shotgun (WGS) entry which is preliminary data.</text>
</comment>
<name>A0ABS0KDD8_9ACTN</name>
<dbReference type="InterPro" id="IPR036770">
    <property type="entry name" value="Ankyrin_rpt-contain_sf"/>
</dbReference>
<organism evidence="11 12">
    <name type="scientific">Micromonospora vinacea</name>
    <dbReference type="NCBI Taxonomy" id="709878"/>
    <lineage>
        <taxon>Bacteria</taxon>
        <taxon>Bacillati</taxon>
        <taxon>Actinomycetota</taxon>
        <taxon>Actinomycetes</taxon>
        <taxon>Micromonosporales</taxon>
        <taxon>Micromonosporaceae</taxon>
        <taxon>Micromonospora</taxon>
    </lineage>
</organism>
<keyword evidence="6 9" id="KW-0040">ANK repeat</keyword>
<comment type="catalytic activity">
    <reaction evidence="7 8">
        <text>L-glutamine + H2O = L-glutamate + NH4(+)</text>
        <dbReference type="Rhea" id="RHEA:15889"/>
        <dbReference type="ChEBI" id="CHEBI:15377"/>
        <dbReference type="ChEBI" id="CHEBI:28938"/>
        <dbReference type="ChEBI" id="CHEBI:29985"/>
        <dbReference type="ChEBI" id="CHEBI:58359"/>
        <dbReference type="EC" id="3.5.1.2"/>
    </reaction>
</comment>
<dbReference type="SUPFAM" id="SSF56601">
    <property type="entry name" value="beta-lactamase/transpeptidase-like"/>
    <property type="match status" value="1"/>
</dbReference>
<dbReference type="Gene3D" id="3.40.710.10">
    <property type="entry name" value="DD-peptidase/beta-lactamase superfamily"/>
    <property type="match status" value="1"/>
</dbReference>
<dbReference type="PANTHER" id="PTHR12544:SF29">
    <property type="entry name" value="GLUTAMINASE"/>
    <property type="match status" value="1"/>
</dbReference>
<keyword evidence="5 8" id="KW-0378">Hydrolase</keyword>
<evidence type="ECO:0000313" key="11">
    <source>
        <dbReference type="EMBL" id="MBG6105972.1"/>
    </source>
</evidence>
<proteinExistence type="inferred from homology"/>
<dbReference type="InterPro" id="IPR041541">
    <property type="entry name" value="Glutaminase_EF-hand"/>
</dbReference>
<feature type="binding site" evidence="8">
    <location>
        <position position="231"/>
    </location>
    <ligand>
        <name>substrate</name>
    </ligand>
</feature>
<dbReference type="NCBIfam" id="TIGR03814">
    <property type="entry name" value="Gln_ase"/>
    <property type="match status" value="1"/>
</dbReference>
<comment type="similarity">
    <text evidence="1 8">Belongs to the glutaminase family.</text>
</comment>
<protein>
    <recommendedName>
        <fullName evidence="3 8">Glutaminase</fullName>
        <ecNumber evidence="3 8">3.5.1.2</ecNumber>
    </recommendedName>
</protein>
<keyword evidence="8" id="KW-0007">Acetylation</keyword>
<dbReference type="InterPro" id="IPR002110">
    <property type="entry name" value="Ankyrin_rpt"/>
</dbReference>
<dbReference type="Gene3D" id="1.25.40.20">
    <property type="entry name" value="Ankyrin repeat-containing domain"/>
    <property type="match status" value="1"/>
</dbReference>
<accession>A0ABS0KDD8</accession>
<dbReference type="EC" id="3.5.1.2" evidence="3 8"/>
<dbReference type="Pfam" id="PF12796">
    <property type="entry name" value="Ank_2"/>
    <property type="match status" value="1"/>
</dbReference>
<evidence type="ECO:0000313" key="12">
    <source>
        <dbReference type="Proteomes" id="UP000631791"/>
    </source>
</evidence>
<dbReference type="Pfam" id="PF04960">
    <property type="entry name" value="Glutaminase"/>
    <property type="match status" value="1"/>
</dbReference>
<dbReference type="InterPro" id="IPR012338">
    <property type="entry name" value="Beta-lactam/transpept-like"/>
</dbReference>
<keyword evidence="4" id="KW-0677">Repeat</keyword>
<dbReference type="PROSITE" id="PS50088">
    <property type="entry name" value="ANK_REPEAT"/>
    <property type="match status" value="1"/>
</dbReference>
<dbReference type="Pfam" id="PF17959">
    <property type="entry name" value="EF-hand_14"/>
    <property type="match status" value="1"/>
</dbReference>
<evidence type="ECO:0000256" key="8">
    <source>
        <dbReference type="HAMAP-Rule" id="MF_00313"/>
    </source>
</evidence>
<reference evidence="11 12" key="1">
    <citation type="submission" date="2020-11" db="EMBL/GenBank/DDBJ databases">
        <title>Sequencing the genomes of 1000 actinobacteria strains.</title>
        <authorList>
            <person name="Klenk H.-P."/>
        </authorList>
    </citation>
    <scope>NUCLEOTIDE SEQUENCE [LARGE SCALE GENOMIC DNA]</scope>
    <source>
        <strain evidence="11 12">DSM 101695</strain>
    </source>
</reference>
<evidence type="ECO:0000256" key="1">
    <source>
        <dbReference type="ARBA" id="ARBA00011076"/>
    </source>
</evidence>
<evidence type="ECO:0000256" key="5">
    <source>
        <dbReference type="ARBA" id="ARBA00022801"/>
    </source>
</evidence>
<evidence type="ECO:0000256" key="9">
    <source>
        <dbReference type="PROSITE-ProRule" id="PRU00023"/>
    </source>
</evidence>
<evidence type="ECO:0000256" key="7">
    <source>
        <dbReference type="ARBA" id="ARBA00049534"/>
    </source>
</evidence>
<dbReference type="SUPFAM" id="SSF48403">
    <property type="entry name" value="Ankyrin repeat"/>
    <property type="match status" value="1"/>
</dbReference>
<feature type="domain" description="Glutaminase EF-hand" evidence="10">
    <location>
        <begin position="43"/>
        <end position="118"/>
    </location>
</feature>
<feature type="binding site" evidence="8">
    <location>
        <position position="284"/>
    </location>
    <ligand>
        <name>substrate</name>
    </ligand>
</feature>
<evidence type="ECO:0000256" key="2">
    <source>
        <dbReference type="ARBA" id="ARBA00011881"/>
    </source>
</evidence>
<dbReference type="InterPro" id="IPR015868">
    <property type="entry name" value="Glutaminase"/>
</dbReference>
<dbReference type="Proteomes" id="UP000631791">
    <property type="component" value="Unassembled WGS sequence"/>
</dbReference>
<sequence>MPPIRKTRTAPRRAEQPWSPSLVETLGIDNFDASEYGKLLASFTVDPEGTIAVAELSDRLRASGILETDPRAAEVWAALRSTPGVEAQARIDLARFTALCRTGGGVIEKSLRGDFIIPDFAALQLEILAIYEGLRGVDEGQVADYIPQLGRVDPEKFGIALCTVDGQRFAAGDAQSVFCVQSVCKPINYCLALEQHGAEQVHRHVGREPSGRGFNELTLNSEGLPHNPMINSGAIMCCSLLRPSWEMADRFDHVAETWRKLAGGEAVGFNNAVYLSERRTADRNFALGYFMREHNAFPDGTDLTETLEFYFQCCSIEVDARSLSVVAASLANGGVNPLTRERIFSADTVRKCLSLMSSCGMYDYSGEFAFTIGLPAKSGVSGGLMIVVPGVMGICVWSPRLDALGNSVRGVAFCKDLVNRFNFHVYDSLATGEDSGKRDPRRGRNEEEVASTTRLLWAASHGDLEYVRLALAAGKDPNSADYDRRTALHLAASEGNLDVVRYLLDRGADPTLRDRWGGTPLSDAERGAHDQVVTVLTSALGVARPAADTHLVRTDAPLAAV</sequence>
<evidence type="ECO:0000259" key="10">
    <source>
        <dbReference type="Pfam" id="PF17959"/>
    </source>
</evidence>
<dbReference type="PANTHER" id="PTHR12544">
    <property type="entry name" value="GLUTAMINASE"/>
    <property type="match status" value="1"/>
</dbReference>
<feature type="repeat" description="ANK" evidence="9">
    <location>
        <begin position="483"/>
        <end position="515"/>
    </location>
</feature>
<dbReference type="SMART" id="SM00248">
    <property type="entry name" value="ANK"/>
    <property type="match status" value="2"/>
</dbReference>
<feature type="binding site" evidence="8">
    <location>
        <position position="380"/>
    </location>
    <ligand>
        <name>substrate</name>
    </ligand>
</feature>
<dbReference type="RefSeq" id="WP_196924194.1">
    <property type="nucleotide sequence ID" value="NZ_JADOTY010000001.1"/>
</dbReference>
<keyword evidence="12" id="KW-1185">Reference proteome</keyword>
<dbReference type="EMBL" id="JADOTY010000001">
    <property type="protein sequence ID" value="MBG6105972.1"/>
    <property type="molecule type" value="Genomic_DNA"/>
</dbReference>